<evidence type="ECO:0000313" key="2">
    <source>
        <dbReference type="Proteomes" id="UP000321413"/>
    </source>
</evidence>
<comment type="caution">
    <text evidence="1">The sequence shown here is derived from an EMBL/GenBank/DDBJ whole genome shotgun (WGS) entry which is preliminary data.</text>
</comment>
<proteinExistence type="predicted"/>
<reference evidence="1 2" key="1">
    <citation type="submission" date="2019-08" db="EMBL/GenBank/DDBJ databases">
        <title>Massilia golmudensis sp. nov., isolated from sand in the Qinghai-Tibetan Plateau.</title>
        <authorList>
            <person name="Zhang B."/>
        </authorList>
    </citation>
    <scope>NUCLEOTIDE SEQUENCE [LARGE SCALE GENOMIC DNA]</scope>
    <source>
        <strain evidence="1 2">GEM5</strain>
    </source>
</reference>
<organism evidence="1 2">
    <name type="scientific">Massilia arenae</name>
    <dbReference type="NCBI Taxonomy" id="2603288"/>
    <lineage>
        <taxon>Bacteria</taxon>
        <taxon>Pseudomonadati</taxon>
        <taxon>Pseudomonadota</taxon>
        <taxon>Betaproteobacteria</taxon>
        <taxon>Burkholderiales</taxon>
        <taxon>Oxalobacteraceae</taxon>
        <taxon>Telluria group</taxon>
        <taxon>Massilia</taxon>
    </lineage>
</organism>
<dbReference type="Proteomes" id="UP000321413">
    <property type="component" value="Unassembled WGS sequence"/>
</dbReference>
<protein>
    <submittedName>
        <fullName evidence="1">Uncharacterized protein</fullName>
    </submittedName>
</protein>
<keyword evidence="2" id="KW-1185">Reference proteome</keyword>
<dbReference type="AlphaFoldDB" id="A0A5C7G2X4"/>
<dbReference type="RefSeq" id="WP_147936340.1">
    <property type="nucleotide sequence ID" value="NZ_VPFD01000023.1"/>
</dbReference>
<sequence>MNAQVEEGADNPIERLVAARELADQGQYDAALQELTWFHEHALEQDPSLAGVRRSYALADWAVLAEAYPPAEAALEAVRERSTALLLAGQGNRDHLLDVVSIDHARDQPVRTRDLFLQLETVAPALAASCIRVVLPQVIAAGDAELAERLMPNPEENIRQHADYLMDAFRERRKRFTAAPSIPAEIHNYVQDVNAILDVLAARGRHADVNRLRQLAADAIPATTLRREVRAALVPGAPAWYERGVPRRRNA</sequence>
<gene>
    <name evidence="1" type="ORF">FVD38_19400</name>
</gene>
<name>A0A5C7G2X4_9BURK</name>
<evidence type="ECO:0000313" key="1">
    <source>
        <dbReference type="EMBL" id="TXF97773.1"/>
    </source>
</evidence>
<dbReference type="EMBL" id="VPFD01000023">
    <property type="protein sequence ID" value="TXF97773.1"/>
    <property type="molecule type" value="Genomic_DNA"/>
</dbReference>
<accession>A0A5C7G2X4</accession>